<evidence type="ECO:0000256" key="1">
    <source>
        <dbReference type="ARBA" id="ARBA00022460"/>
    </source>
</evidence>
<dbReference type="InterPro" id="IPR000618">
    <property type="entry name" value="Insect_cuticle"/>
</dbReference>
<feature type="compositionally biased region" description="Basic and acidic residues" evidence="3">
    <location>
        <begin position="531"/>
        <end position="541"/>
    </location>
</feature>
<evidence type="ECO:0000256" key="2">
    <source>
        <dbReference type="PROSITE-ProRule" id="PRU00497"/>
    </source>
</evidence>
<organism evidence="5 6">
    <name type="scientific">Bemisia tabaci</name>
    <name type="common">Sweetpotato whitefly</name>
    <name type="synonym">Aleurodes tabaci</name>
    <dbReference type="NCBI Taxonomy" id="7038"/>
    <lineage>
        <taxon>Eukaryota</taxon>
        <taxon>Metazoa</taxon>
        <taxon>Ecdysozoa</taxon>
        <taxon>Arthropoda</taxon>
        <taxon>Hexapoda</taxon>
        <taxon>Insecta</taxon>
        <taxon>Pterygota</taxon>
        <taxon>Neoptera</taxon>
        <taxon>Paraneoptera</taxon>
        <taxon>Hemiptera</taxon>
        <taxon>Sternorrhyncha</taxon>
        <taxon>Aleyrodoidea</taxon>
        <taxon>Aleyrodidae</taxon>
        <taxon>Aleyrodinae</taxon>
        <taxon>Bemisia</taxon>
    </lineage>
</organism>
<dbReference type="GO" id="GO:0031012">
    <property type="term" value="C:extracellular matrix"/>
    <property type="evidence" value="ECO:0007669"/>
    <property type="project" value="TreeGrafter"/>
</dbReference>
<feature type="compositionally biased region" description="Basic and acidic residues" evidence="3">
    <location>
        <begin position="274"/>
        <end position="286"/>
    </location>
</feature>
<feature type="compositionally biased region" description="Polar residues" evidence="3">
    <location>
        <begin position="120"/>
        <end position="132"/>
    </location>
</feature>
<reference evidence="5" key="1">
    <citation type="submission" date="2021-12" db="EMBL/GenBank/DDBJ databases">
        <authorList>
            <person name="King R."/>
        </authorList>
    </citation>
    <scope>NUCLEOTIDE SEQUENCE</scope>
</reference>
<dbReference type="PROSITE" id="PS51155">
    <property type="entry name" value="CHIT_BIND_RR_2"/>
    <property type="match status" value="1"/>
</dbReference>
<evidence type="ECO:0000256" key="3">
    <source>
        <dbReference type="SAM" id="MobiDB-lite"/>
    </source>
</evidence>
<evidence type="ECO:0000256" key="4">
    <source>
        <dbReference type="SAM" id="SignalP"/>
    </source>
</evidence>
<dbReference type="PROSITE" id="PS00233">
    <property type="entry name" value="CHIT_BIND_RR_1"/>
    <property type="match status" value="1"/>
</dbReference>
<dbReference type="AlphaFoldDB" id="A0A9P0A309"/>
<feature type="compositionally biased region" description="Basic and acidic residues" evidence="3">
    <location>
        <begin position="367"/>
        <end position="386"/>
    </location>
</feature>
<dbReference type="PANTHER" id="PTHR12236:SF95">
    <property type="entry name" value="CUTICULAR PROTEIN 76BD, ISOFORM C-RELATED"/>
    <property type="match status" value="1"/>
</dbReference>
<dbReference type="InterPro" id="IPR051217">
    <property type="entry name" value="Insect_Cuticle_Struc_Prot"/>
</dbReference>
<dbReference type="GO" id="GO:0005615">
    <property type="term" value="C:extracellular space"/>
    <property type="evidence" value="ECO:0007669"/>
    <property type="project" value="TreeGrafter"/>
</dbReference>
<keyword evidence="1 2" id="KW-0193">Cuticle</keyword>
<feature type="region of interest" description="Disordered" evidence="3">
    <location>
        <begin position="529"/>
        <end position="551"/>
    </location>
</feature>
<gene>
    <name evidence="5" type="ORF">BEMITA_LOCUS4521</name>
</gene>
<evidence type="ECO:0008006" key="7">
    <source>
        <dbReference type="Google" id="ProtNLM"/>
    </source>
</evidence>
<sequence length="679" mass="74994">MLVGYRSRSKVYAGIIAALLNILCNSLAEEKVPNELEKLTEQPNVTKPLDQIPQYHFRYYVQDANSGDYKTQEERRDGERVQGSYSVAEPNGDLRVVTYTADIKSGFRADVKFHPGASPMGNSHRQTKSNRTAHPPYPHRNAMRSNFTPSKPRHVPTASTTLRYQSVGDSGLKTLGLHDLRKLENKPLAKELVEKDSVVVEMHLNDGTTSGPSVQKPDEKKTDTATPQSDSPKQLPTTSPSVKESSKLEKSSPTPSVVVTSKPEKASPLSLVEEPLKLEEAPPKRFTTEATQTVKLPAAASTAETSKPESIKKAIKDKVRVEVEQIITSTLHQPISVREEIQREAALADKDLRGIHRPVEARSASANDKEELHISVHESVRPDDPQSRAQKKYSTIPRPLRLVEQVPAGNYQLQSLAEPTPSPIDNGNSYNNYDQPGFGSNYYYDPTLAAAVSNYYPGSGVTHLSGNSLKPSYDENPYIGYEWVKMLPRMVNTNGESYIVMDPDYKTFFGYPRPTTLFHQLTKNKFAPHVKPQDNKYELNKPQEPPATSPVKEPIMKAVSAENSPKHDQQVPQYFRKAPEKADSGNLTQKSQEVQASQQNLTQKYLESLQAAPQPYPMVPAAAPSSAVVKLPVIQPATINPIPAYAWSAGPVAINPAIAFILLPLQTAQDPPIAPIVVN</sequence>
<accession>A0A9P0A309</accession>
<dbReference type="KEGG" id="btab:109035930"/>
<dbReference type="Proteomes" id="UP001152759">
    <property type="component" value="Chromosome 2"/>
</dbReference>
<keyword evidence="6" id="KW-1185">Reference proteome</keyword>
<feature type="compositionally biased region" description="Low complexity" evidence="3">
    <location>
        <begin position="251"/>
        <end position="261"/>
    </location>
</feature>
<feature type="chain" id="PRO_5040477245" description="Cuticular protein" evidence="4">
    <location>
        <begin position="29"/>
        <end position="679"/>
    </location>
</feature>
<protein>
    <recommendedName>
        <fullName evidence="7">Cuticular protein</fullName>
    </recommendedName>
</protein>
<feature type="compositionally biased region" description="Polar residues" evidence="3">
    <location>
        <begin position="224"/>
        <end position="238"/>
    </location>
</feature>
<proteinExistence type="predicted"/>
<name>A0A9P0A309_BEMTA</name>
<feature type="signal peptide" evidence="4">
    <location>
        <begin position="1"/>
        <end position="28"/>
    </location>
</feature>
<evidence type="ECO:0000313" key="5">
    <source>
        <dbReference type="EMBL" id="CAH0385279.1"/>
    </source>
</evidence>
<dbReference type="GO" id="GO:0042302">
    <property type="term" value="F:structural constituent of cuticle"/>
    <property type="evidence" value="ECO:0007669"/>
    <property type="project" value="UniProtKB-UniRule"/>
</dbReference>
<evidence type="ECO:0000313" key="6">
    <source>
        <dbReference type="Proteomes" id="UP001152759"/>
    </source>
</evidence>
<dbReference type="InterPro" id="IPR031311">
    <property type="entry name" value="CHIT_BIND_RR_consensus"/>
</dbReference>
<feature type="region of interest" description="Disordered" evidence="3">
    <location>
        <begin position="204"/>
        <end position="286"/>
    </location>
</feature>
<feature type="region of interest" description="Disordered" evidence="3">
    <location>
        <begin position="114"/>
        <end position="159"/>
    </location>
</feature>
<dbReference type="EMBL" id="OU963863">
    <property type="protein sequence ID" value="CAH0385279.1"/>
    <property type="molecule type" value="Genomic_DNA"/>
</dbReference>
<keyword evidence="4" id="KW-0732">Signal</keyword>
<feature type="region of interest" description="Disordered" evidence="3">
    <location>
        <begin position="358"/>
        <end position="392"/>
    </location>
</feature>
<dbReference type="Pfam" id="PF00379">
    <property type="entry name" value="Chitin_bind_4"/>
    <property type="match status" value="1"/>
</dbReference>
<dbReference type="PANTHER" id="PTHR12236">
    <property type="entry name" value="STRUCTURAL CONTITUENT OF CUTICLE"/>
    <property type="match status" value="1"/>
</dbReference>